<gene>
    <name evidence="1" type="primary">Itpripl1_2</name>
    <name evidence="1" type="ORF">HALSEN_R15242</name>
</gene>
<proteinExistence type="predicted"/>
<evidence type="ECO:0000313" key="1">
    <source>
        <dbReference type="EMBL" id="NXD89051.1"/>
    </source>
</evidence>
<organism evidence="1 2">
    <name type="scientific">Halcyon senegalensis</name>
    <dbReference type="NCBI Taxonomy" id="342381"/>
    <lineage>
        <taxon>Eukaryota</taxon>
        <taxon>Metazoa</taxon>
        <taxon>Chordata</taxon>
        <taxon>Craniata</taxon>
        <taxon>Vertebrata</taxon>
        <taxon>Euteleostomi</taxon>
        <taxon>Archelosauria</taxon>
        <taxon>Archosauria</taxon>
        <taxon>Dinosauria</taxon>
        <taxon>Saurischia</taxon>
        <taxon>Theropoda</taxon>
        <taxon>Coelurosauria</taxon>
        <taxon>Aves</taxon>
        <taxon>Neognathae</taxon>
        <taxon>Neoaves</taxon>
        <taxon>Telluraves</taxon>
        <taxon>Coraciimorphae</taxon>
        <taxon>Coraciiformes</taxon>
        <taxon>Alcedinidae</taxon>
        <taxon>Halcyon</taxon>
    </lineage>
</organism>
<sequence>AWNVQEHSIAYCLLVTLHPPLGHTFSLERDFTKQLPPTCPGIHVDLECLCSREQLVGDMSCFLHHPEDKLPSDQSSHLLRTLCTRSYLDVEKVACWVQGLVRSAWLLLPQSHRWQLTVLPSSHSCRFQLTGISKMNICTEMVLTV</sequence>
<feature type="non-terminal residue" evidence="1">
    <location>
        <position position="145"/>
    </location>
</feature>
<dbReference type="Proteomes" id="UP000648918">
    <property type="component" value="Unassembled WGS sequence"/>
</dbReference>
<evidence type="ECO:0000313" key="2">
    <source>
        <dbReference type="Proteomes" id="UP000648918"/>
    </source>
</evidence>
<feature type="non-terminal residue" evidence="1">
    <location>
        <position position="1"/>
    </location>
</feature>
<accession>A0A851ZP66</accession>
<dbReference type="EMBL" id="WBNJ01002595">
    <property type="protein sequence ID" value="NXD89051.1"/>
    <property type="molecule type" value="Genomic_DNA"/>
</dbReference>
<dbReference type="OrthoDB" id="9390510at2759"/>
<protein>
    <submittedName>
        <fullName evidence="1">IPIL1 protein</fullName>
    </submittedName>
</protein>
<comment type="caution">
    <text evidence="1">The sequence shown here is derived from an EMBL/GenBank/DDBJ whole genome shotgun (WGS) entry which is preliminary data.</text>
</comment>
<keyword evidence="2" id="KW-1185">Reference proteome</keyword>
<reference evidence="1" key="1">
    <citation type="submission" date="2019-09" db="EMBL/GenBank/DDBJ databases">
        <title>Bird 10,000 Genomes (B10K) Project - Family phase.</title>
        <authorList>
            <person name="Zhang G."/>
        </authorList>
    </citation>
    <scope>NUCLEOTIDE SEQUENCE</scope>
    <source>
        <strain evidence="1">B10K-DU-024-03</strain>
        <tissue evidence="1">Muscle</tissue>
    </source>
</reference>
<name>A0A851ZP66_9AVES</name>
<dbReference type="AlphaFoldDB" id="A0A851ZP66"/>